<dbReference type="Pfam" id="PF23562">
    <property type="entry name" value="AMP-binding_C_3"/>
    <property type="match status" value="1"/>
</dbReference>
<evidence type="ECO:0000313" key="3">
    <source>
        <dbReference type="EMBL" id="ERF59661.1"/>
    </source>
</evidence>
<dbReference type="PANTHER" id="PTHR43813">
    <property type="entry name" value="ACYL-ACTIVATING ENZYME 16, CHLOROPLASTIC-RELATED"/>
    <property type="match status" value="1"/>
</dbReference>
<dbReference type="InterPro" id="IPR052987">
    <property type="entry name" value="Chloroplast_AMP-bd_Enzymes"/>
</dbReference>
<feature type="transmembrane region" description="Helical" evidence="1">
    <location>
        <begin position="358"/>
        <end position="377"/>
    </location>
</feature>
<evidence type="ECO:0000256" key="1">
    <source>
        <dbReference type="SAM" id="Phobius"/>
    </source>
</evidence>
<dbReference type="AlphaFoldDB" id="U2L2H2"/>
<evidence type="ECO:0000259" key="2">
    <source>
        <dbReference type="Pfam" id="PF00501"/>
    </source>
</evidence>
<evidence type="ECO:0000313" key="4">
    <source>
        <dbReference type="EMBL" id="ERK04942.1"/>
    </source>
</evidence>
<dbReference type="Pfam" id="PF00501">
    <property type="entry name" value="AMP-binding"/>
    <property type="match status" value="1"/>
</dbReference>
<evidence type="ECO:0000313" key="5">
    <source>
        <dbReference type="Proteomes" id="UP000016412"/>
    </source>
</evidence>
<dbReference type="Gene3D" id="3.40.50.12780">
    <property type="entry name" value="N-terminal domain of ligase-like"/>
    <property type="match status" value="1"/>
</dbReference>
<accession>U2L2H2</accession>
<dbReference type="SUPFAM" id="SSF56801">
    <property type="entry name" value="Acetyl-CoA synthetase-like"/>
    <property type="match status" value="1"/>
</dbReference>
<keyword evidence="1" id="KW-1133">Transmembrane helix</keyword>
<proteinExistence type="predicted"/>
<dbReference type="EMBL" id="AUZJ01000064">
    <property type="protein sequence ID" value="ERF59661.1"/>
    <property type="molecule type" value="Genomic_DNA"/>
</dbReference>
<dbReference type="EMBL" id="AVQI01000008">
    <property type="protein sequence ID" value="ERK04942.1"/>
    <property type="molecule type" value="Genomic_DNA"/>
</dbReference>
<protein>
    <submittedName>
        <fullName evidence="3">AMP-binding enzyme</fullName>
    </submittedName>
</protein>
<dbReference type="InterPro" id="IPR000873">
    <property type="entry name" value="AMP-dep_synth/lig_dom"/>
</dbReference>
<keyword evidence="6" id="KW-1185">Reference proteome</keyword>
<dbReference type="Proteomes" id="UP000016646">
    <property type="component" value="Unassembled WGS sequence"/>
</dbReference>
<dbReference type="PANTHER" id="PTHR43813:SF1">
    <property type="entry name" value="ACYL-ACTIVATING ENZYME 16, CHLOROPLASTIC-RELATED"/>
    <property type="match status" value="1"/>
</dbReference>
<name>U2L2H2_TRESO</name>
<dbReference type="eggNOG" id="COG1022">
    <property type="taxonomic scope" value="Bacteria"/>
</dbReference>
<gene>
    <name evidence="4" type="ORF">HMPREF0860_1198</name>
    <name evidence="3" type="ORF">HMPREF1325_1060</name>
</gene>
<dbReference type="InterPro" id="IPR042099">
    <property type="entry name" value="ANL_N_sf"/>
</dbReference>
<dbReference type="RefSeq" id="WP_021331393.1">
    <property type="nucleotide sequence ID" value="NZ_AUZJ01000064.1"/>
</dbReference>
<evidence type="ECO:0000313" key="6">
    <source>
        <dbReference type="Proteomes" id="UP000016646"/>
    </source>
</evidence>
<dbReference type="PATRIC" id="fig|1125725.3.peg.2361"/>
<reference evidence="5 6" key="1">
    <citation type="submission" date="2013-08" db="EMBL/GenBank/DDBJ databases">
        <authorList>
            <person name="Durkin A.S."/>
            <person name="Haft D.R."/>
            <person name="McCorrison J."/>
            <person name="Torralba M."/>
            <person name="Gillis M."/>
            <person name="Haft D.H."/>
            <person name="Methe B."/>
            <person name="Sutton G."/>
            <person name="Nelson K.E."/>
        </authorList>
    </citation>
    <scope>NUCLEOTIDE SEQUENCE [LARGE SCALE GENOMIC DNA]</scope>
    <source>
        <strain evidence="4 6">ATCC 35536</strain>
        <strain evidence="3 5">VPI DR56BR1116</strain>
    </source>
</reference>
<feature type="domain" description="AMP-dependent synthetase/ligase" evidence="2">
    <location>
        <begin position="31"/>
        <end position="490"/>
    </location>
</feature>
<organism evidence="3 5">
    <name type="scientific">Treponema socranskii subsp. socranskii VPI DR56BR1116 = ATCC 35536</name>
    <dbReference type="NCBI Taxonomy" id="1125725"/>
    <lineage>
        <taxon>Bacteria</taxon>
        <taxon>Pseudomonadati</taxon>
        <taxon>Spirochaetota</taxon>
        <taxon>Spirochaetia</taxon>
        <taxon>Spirochaetales</taxon>
        <taxon>Treponemataceae</taxon>
        <taxon>Treponema</taxon>
    </lineage>
</organism>
<dbReference type="STRING" id="1125725.HMPREF1325_1060"/>
<dbReference type="OrthoDB" id="311554at2"/>
<keyword evidence="1" id="KW-0472">Membrane</keyword>
<sequence>MNTSKTIEKIKSLFEKDAAEKLPHNIPLLLRSRAEAYPDYTLQIVKNEVGEYEHYSYKRVYNRVVETACALQKIGVTRGAFVGLMCDNRREWFILDHAILSLGATDIPRGLDSTGTEMAFILNFIKCEICIFENQKQLQKLFDCGVDVPTLKTVILIDSPTDDEIKKQAKAREIKIWKYIDLEDKGRHASEKERKAVEAEMDKTGADETATIIFTSGTTGTPKGVMLTHDNYIAQCEVVKLALPTTKDEDIWLSVLPVWHSFERAFQYFIVALKSSIAYSKPSAAIMLSDMAKVHPTWMCGVPRLWESLANGIFRQMKKENSVTQFSFNLAIKIGKAFSWASDRVRGRVCRYRNGTRIFDVLYGIVPFILLAPWYGICKVVVFKKIRAVLGGHMVAAISGGGALQSDIDSFYHAIGFNLLEGYGITEAAPVLSVRNPLKPRSGCVGVVFPAAEVRVVSLNEDGSLGTEALPPGKKGIVEARGRQIMKGYYERPDLTAQVIDKDGWLNTGDIGMMTQDNEIKITGRAKDTIVLLGGENIEPAVIEASLLNSPYIERVMIVGQDKKYIAALIVPAKDVLTEWANTSLVMYSSWESLLESNEVQMFFREEIERRVNEKTGFRTCERINRFALLPNSFEAGKEVNAKGEMMRYKITKIYAKEIKSLFA</sequence>
<dbReference type="Proteomes" id="UP000016412">
    <property type="component" value="Unassembled WGS sequence"/>
</dbReference>
<dbReference type="InterPro" id="IPR020845">
    <property type="entry name" value="AMP-binding_CS"/>
</dbReference>
<keyword evidence="1" id="KW-0812">Transmembrane</keyword>
<comment type="caution">
    <text evidence="3">The sequence shown here is derived from an EMBL/GenBank/DDBJ whole genome shotgun (WGS) entry which is preliminary data.</text>
</comment>
<dbReference type="PROSITE" id="PS00455">
    <property type="entry name" value="AMP_BINDING"/>
    <property type="match status" value="1"/>
</dbReference>